<keyword evidence="2" id="KW-0677">Repeat</keyword>
<dbReference type="GO" id="GO:0051301">
    <property type="term" value="P:cell division"/>
    <property type="evidence" value="ECO:0007669"/>
    <property type="project" value="UniProtKB-KW"/>
</dbReference>
<dbReference type="Pfam" id="PF13414">
    <property type="entry name" value="TPR_11"/>
    <property type="match status" value="1"/>
</dbReference>
<gene>
    <name evidence="11" type="primary">LOC102805066</name>
</gene>
<dbReference type="InterPro" id="IPR019734">
    <property type="entry name" value="TPR_rpt"/>
</dbReference>
<evidence type="ECO:0000256" key="1">
    <source>
        <dbReference type="ARBA" id="ARBA00022618"/>
    </source>
</evidence>
<feature type="region of interest" description="Disordered" evidence="8">
    <location>
        <begin position="549"/>
        <end position="584"/>
    </location>
</feature>
<evidence type="ECO:0000256" key="3">
    <source>
        <dbReference type="ARBA" id="ARBA00022776"/>
    </source>
</evidence>
<dbReference type="PANTHER" id="PTHR12558">
    <property type="entry name" value="CELL DIVISION CYCLE 16,23,27"/>
    <property type="match status" value="1"/>
</dbReference>
<keyword evidence="1 11" id="KW-0132">Cell division</keyword>
<dbReference type="SMART" id="SM00028">
    <property type="entry name" value="TPR"/>
    <property type="match status" value="6"/>
</dbReference>
<evidence type="ECO:0000256" key="5">
    <source>
        <dbReference type="ARBA" id="ARBA00022803"/>
    </source>
</evidence>
<proteinExistence type="predicted"/>
<protein>
    <submittedName>
        <fullName evidence="11">Cell division cycle protein 23 homolog</fullName>
    </submittedName>
</protein>
<dbReference type="Pfam" id="PF04049">
    <property type="entry name" value="ANAPC8"/>
    <property type="match status" value="1"/>
</dbReference>
<reference evidence="11" key="1">
    <citation type="submission" date="2025-08" db="UniProtKB">
        <authorList>
            <consortium name="RefSeq"/>
        </authorList>
    </citation>
    <scope>IDENTIFICATION</scope>
    <source>
        <tissue evidence="11">Testes</tissue>
    </source>
</reference>
<name>A0ABM0LV20_SACKO</name>
<sequence>MAAPITSSAFPPSTQLIDLPNVKSELLFTIKECSSRGLLNSVKWAAELSCALSVTEPSSLPKEEDFQDFLQEFDKYTLAKAYFDLKEYDRAAHVVKQCKSAKAYFLHMYARYMSGEKKRYDEMPDPLGPMEYSDIKTESLKTLRMELSQLHQHHKLDGYSAYLYGAVLKKLGLFKEAREVLIEAVNKTPLHWGGWLELSSLITDINMISSVSFPNHWIKEFFLAHIYLELQMHEEALLKYDFLKEAGFHKSTYIMAQIAMATHNMRDADIAVDLFAELQEVDPYRLEHMDIYSNLLYVKEMKPELGYLAHKCCEIDKYRVETCCVIGNFYSLRSQHEKAALYFQRSLKLNPHYLAAWTLMGHEYMEMKNTSAAIQAYRQAIEVNRRDYRAWYGLGQTYEILKMPFYCLYYYKQAQKLRPNDSRMLVALGESLEKLERIQAAKKCYWRAYSVGDVEGQALIKLAKLHENLKEEEQAATFYAKFVEQSEVMGTVETEERCHAYYFLADYYMKQGSYEEASSYAHKCCAYNETKENGKAILRQIANLRVTSEVSKPDDSPSEHCMKVSNENTPMRTGISPMDLTFTP</sequence>
<evidence type="ECO:0000256" key="7">
    <source>
        <dbReference type="PROSITE-ProRule" id="PRU00339"/>
    </source>
</evidence>
<feature type="repeat" description="TPR" evidence="7">
    <location>
        <begin position="354"/>
        <end position="387"/>
    </location>
</feature>
<evidence type="ECO:0000313" key="11">
    <source>
        <dbReference type="RefSeq" id="XP_006811611.1"/>
    </source>
</evidence>
<dbReference type="Pfam" id="PF13181">
    <property type="entry name" value="TPR_8"/>
    <property type="match status" value="2"/>
</dbReference>
<dbReference type="SUPFAM" id="SSF48452">
    <property type="entry name" value="TPR-like"/>
    <property type="match status" value="2"/>
</dbReference>
<evidence type="ECO:0000259" key="9">
    <source>
        <dbReference type="Pfam" id="PF04049"/>
    </source>
</evidence>
<accession>A0ABM0LV20</accession>
<feature type="repeat" description="TPR" evidence="7">
    <location>
        <begin position="320"/>
        <end position="353"/>
    </location>
</feature>
<dbReference type="PROSITE" id="PS50005">
    <property type="entry name" value="TPR"/>
    <property type="match status" value="2"/>
</dbReference>
<keyword evidence="3" id="KW-0498">Mitosis</keyword>
<dbReference type="InterPro" id="IPR011990">
    <property type="entry name" value="TPR-like_helical_dom_sf"/>
</dbReference>
<evidence type="ECO:0000256" key="8">
    <source>
        <dbReference type="SAM" id="MobiDB-lite"/>
    </source>
</evidence>
<feature type="domain" description="Cdc23" evidence="9">
    <location>
        <begin position="22"/>
        <end position="259"/>
    </location>
</feature>
<evidence type="ECO:0000256" key="2">
    <source>
        <dbReference type="ARBA" id="ARBA00022737"/>
    </source>
</evidence>
<evidence type="ECO:0000256" key="6">
    <source>
        <dbReference type="ARBA" id="ARBA00023306"/>
    </source>
</evidence>
<dbReference type="InterPro" id="IPR007192">
    <property type="entry name" value="APC8"/>
</dbReference>
<organism evidence="10 11">
    <name type="scientific">Saccoglossus kowalevskii</name>
    <name type="common">Acorn worm</name>
    <dbReference type="NCBI Taxonomy" id="10224"/>
    <lineage>
        <taxon>Eukaryota</taxon>
        <taxon>Metazoa</taxon>
        <taxon>Hemichordata</taxon>
        <taxon>Enteropneusta</taxon>
        <taxon>Harrimaniidae</taxon>
        <taxon>Saccoglossus</taxon>
    </lineage>
</organism>
<keyword evidence="6" id="KW-0131">Cell cycle</keyword>
<dbReference type="RefSeq" id="XP_006811611.1">
    <property type="nucleotide sequence ID" value="XM_006811548.1"/>
</dbReference>
<keyword evidence="5 7" id="KW-0802">TPR repeat</keyword>
<dbReference type="Gene3D" id="1.25.40.10">
    <property type="entry name" value="Tetratricopeptide repeat domain"/>
    <property type="match status" value="2"/>
</dbReference>
<keyword evidence="4" id="KW-0833">Ubl conjugation pathway</keyword>
<evidence type="ECO:0000256" key="4">
    <source>
        <dbReference type="ARBA" id="ARBA00022786"/>
    </source>
</evidence>
<evidence type="ECO:0000313" key="10">
    <source>
        <dbReference type="Proteomes" id="UP000694865"/>
    </source>
</evidence>
<keyword evidence="10" id="KW-1185">Reference proteome</keyword>
<feature type="compositionally biased region" description="Basic and acidic residues" evidence="8">
    <location>
        <begin position="551"/>
        <end position="562"/>
    </location>
</feature>
<dbReference type="Proteomes" id="UP000694865">
    <property type="component" value="Unplaced"/>
</dbReference>
<dbReference type="GeneID" id="102805066"/>
<dbReference type="PANTHER" id="PTHR12558:SF10">
    <property type="entry name" value="CELL DIVISION CYCLE PROTEIN 23 HOMOLOG"/>
    <property type="match status" value="1"/>
</dbReference>